<dbReference type="Pfam" id="PF14533">
    <property type="entry name" value="USP7_C2"/>
    <property type="match status" value="1"/>
</dbReference>
<dbReference type="Pfam" id="PF12436">
    <property type="entry name" value="USP7_ICP0_bdg"/>
    <property type="match status" value="1"/>
</dbReference>
<dbReference type="OrthoDB" id="289038at2759"/>
<keyword evidence="5" id="KW-0645">Protease</keyword>
<dbReference type="GO" id="GO:0006508">
    <property type="term" value="P:proteolysis"/>
    <property type="evidence" value="ECO:0007669"/>
    <property type="project" value="UniProtKB-KW"/>
</dbReference>
<dbReference type="PANTHER" id="PTHR24006:SF644">
    <property type="entry name" value="UBIQUITIN CARBOXYL-TERMINAL HYDROLASE 7"/>
    <property type="match status" value="1"/>
</dbReference>
<dbReference type="CDD" id="cd02659">
    <property type="entry name" value="peptidase_C19C"/>
    <property type="match status" value="1"/>
</dbReference>
<protein>
    <recommendedName>
        <fullName evidence="4">ubiquitinyl hydrolase 1</fullName>
        <ecNumber evidence="4">3.4.19.12</ecNumber>
    </recommendedName>
</protein>
<dbReference type="InterPro" id="IPR038765">
    <property type="entry name" value="Papain-like_cys_pep_sf"/>
</dbReference>
<keyword evidence="12" id="KW-1185">Reference proteome</keyword>
<dbReference type="SUPFAM" id="SSF54001">
    <property type="entry name" value="Cysteine proteinases"/>
    <property type="match status" value="1"/>
</dbReference>
<keyword evidence="9" id="KW-0539">Nucleus</keyword>
<gene>
    <name evidence="11" type="ORF">H1R20_g6299</name>
</gene>
<dbReference type="FunFam" id="3.10.20.90:FF:000215">
    <property type="entry name" value="Ubiquitin carboxyl-terminal hydrolase 7, variant"/>
    <property type="match status" value="1"/>
</dbReference>
<dbReference type="Gene3D" id="2.60.210.10">
    <property type="entry name" value="Apoptosis, Tumor Necrosis Factor Receptor Associated Protein 2, Chain A"/>
    <property type="match status" value="1"/>
</dbReference>
<dbReference type="InterPro" id="IPR050164">
    <property type="entry name" value="Peptidase_C19"/>
</dbReference>
<dbReference type="InterPro" id="IPR029346">
    <property type="entry name" value="USP_C"/>
</dbReference>
<name>A0A9W8MI69_9AGAR</name>
<keyword evidence="8" id="KW-0788">Thiol protease</keyword>
<comment type="caution">
    <text evidence="11">The sequence shown here is derived from an EMBL/GenBank/DDBJ whole genome shotgun (WGS) entry which is preliminary data.</text>
</comment>
<dbReference type="Proteomes" id="UP001140091">
    <property type="component" value="Unassembled WGS sequence"/>
</dbReference>
<evidence type="ECO:0000256" key="4">
    <source>
        <dbReference type="ARBA" id="ARBA00012759"/>
    </source>
</evidence>
<proteinExistence type="inferred from homology"/>
<keyword evidence="6" id="KW-0833">Ubl conjugation pathway</keyword>
<evidence type="ECO:0000259" key="10">
    <source>
        <dbReference type="PROSITE" id="PS50235"/>
    </source>
</evidence>
<comment type="subcellular location">
    <subcellularLocation>
        <location evidence="2">Nucleus</location>
    </subcellularLocation>
</comment>
<dbReference type="PROSITE" id="PS50235">
    <property type="entry name" value="USP_3"/>
    <property type="match status" value="1"/>
</dbReference>
<dbReference type="Gene3D" id="3.90.70.10">
    <property type="entry name" value="Cysteine proteinases"/>
    <property type="match status" value="1"/>
</dbReference>
<dbReference type="Gene3D" id="3.10.20.90">
    <property type="entry name" value="Phosphatidylinositol 3-kinase Catalytic Subunit, Chain A, domain 1"/>
    <property type="match status" value="2"/>
</dbReference>
<dbReference type="GO" id="GO:0004843">
    <property type="term" value="F:cysteine-type deubiquitinase activity"/>
    <property type="evidence" value="ECO:0007669"/>
    <property type="project" value="UniProtKB-EC"/>
</dbReference>
<feature type="non-terminal residue" evidence="11">
    <location>
        <position position="1"/>
    </location>
</feature>
<evidence type="ECO:0000256" key="2">
    <source>
        <dbReference type="ARBA" id="ARBA00004123"/>
    </source>
</evidence>
<dbReference type="InterPro" id="IPR001394">
    <property type="entry name" value="Peptidase_C19_UCH"/>
</dbReference>
<dbReference type="EC" id="3.4.19.12" evidence="4"/>
<dbReference type="EMBL" id="JANBPK010000819">
    <property type="protein sequence ID" value="KAJ2930817.1"/>
    <property type="molecule type" value="Genomic_DNA"/>
</dbReference>
<dbReference type="GO" id="GO:0005634">
    <property type="term" value="C:nucleus"/>
    <property type="evidence" value="ECO:0007669"/>
    <property type="project" value="UniProtKB-SubCell"/>
</dbReference>
<comment type="similarity">
    <text evidence="3">Belongs to the peptidase C19 family.</text>
</comment>
<comment type="catalytic activity">
    <reaction evidence="1">
        <text>Thiol-dependent hydrolysis of ester, thioester, amide, peptide and isopeptide bonds formed by the C-terminal Gly of ubiquitin (a 76-residue protein attached to proteins as an intracellular targeting signal).</text>
        <dbReference type="EC" id="3.4.19.12"/>
    </reaction>
</comment>
<evidence type="ECO:0000313" key="12">
    <source>
        <dbReference type="Proteomes" id="UP001140091"/>
    </source>
</evidence>
<dbReference type="GO" id="GO:0005829">
    <property type="term" value="C:cytosol"/>
    <property type="evidence" value="ECO:0007669"/>
    <property type="project" value="TreeGrafter"/>
</dbReference>
<accession>A0A9W8MI69</accession>
<dbReference type="InterPro" id="IPR024729">
    <property type="entry name" value="USP7_ICP0-binding_dom"/>
</dbReference>
<dbReference type="InterPro" id="IPR008974">
    <property type="entry name" value="TRAF-like"/>
</dbReference>
<dbReference type="GO" id="GO:0140492">
    <property type="term" value="F:metal-dependent deubiquitinase activity"/>
    <property type="evidence" value="ECO:0007669"/>
    <property type="project" value="UniProtKB-ARBA"/>
</dbReference>
<dbReference type="AlphaFoldDB" id="A0A9W8MI69"/>
<evidence type="ECO:0000256" key="1">
    <source>
        <dbReference type="ARBA" id="ARBA00000707"/>
    </source>
</evidence>
<dbReference type="PROSITE" id="PS00972">
    <property type="entry name" value="USP_1"/>
    <property type="match status" value="1"/>
</dbReference>
<dbReference type="FunFam" id="3.90.70.10:FF:000005">
    <property type="entry name" value="Ubiquitin carboxyl-terminal hydrolase 7"/>
    <property type="match status" value="1"/>
</dbReference>
<dbReference type="PANTHER" id="PTHR24006">
    <property type="entry name" value="UBIQUITIN CARBOXYL-TERMINAL HYDROLASE"/>
    <property type="match status" value="1"/>
</dbReference>
<dbReference type="Pfam" id="PF00443">
    <property type="entry name" value="UCH"/>
    <property type="match status" value="1"/>
</dbReference>
<evidence type="ECO:0000256" key="7">
    <source>
        <dbReference type="ARBA" id="ARBA00022801"/>
    </source>
</evidence>
<dbReference type="GO" id="GO:0016579">
    <property type="term" value="P:protein deubiquitination"/>
    <property type="evidence" value="ECO:0007669"/>
    <property type="project" value="InterPro"/>
</dbReference>
<evidence type="ECO:0000256" key="8">
    <source>
        <dbReference type="ARBA" id="ARBA00022807"/>
    </source>
</evidence>
<dbReference type="SUPFAM" id="SSF49599">
    <property type="entry name" value="TRAF domain-like"/>
    <property type="match status" value="1"/>
</dbReference>
<dbReference type="GO" id="GO:0031647">
    <property type="term" value="P:regulation of protein stability"/>
    <property type="evidence" value="ECO:0007669"/>
    <property type="project" value="TreeGrafter"/>
</dbReference>
<evidence type="ECO:0000256" key="3">
    <source>
        <dbReference type="ARBA" id="ARBA00009085"/>
    </source>
</evidence>
<dbReference type="InterPro" id="IPR028889">
    <property type="entry name" value="USP"/>
</dbReference>
<sequence length="1092" mass="125581">MEILDEKQPGPPMEVDDPVSVRDHEAFAAKHLPELGHDVKDFKVFSWRLNNWKKLEKKLTSPDFECGEPKKAPEGWHACAQFALVISNIHDPTIYTVSHAHHRFIAEECDWGFTRFSELRKLFNPVDGQLRPTIEDESADITVFVRVLEDPTGVLWHNFVNYDSKKETGCVGLKNQGATCYMNSLLQSLYCTRYFRKAVYQIPTEQDSPTESVALALQRVFYHLQTSDQPVGTTELTKSFGWKSLDSFLQHDVQEFNRVLQDKLESKMKGTKAEGAIQKLFVGKMKSYIKCVNVDYESSRSEEFKGKCRFFHFTSFVQGNSLRCLDIQLNVKGMKNLYESFKDYVAVELLDGENKYQAEGLGLQDAKKGIVFESFPPVLHLQLKRFEYDIQRDAMVKINDRHEFPFEIDLDEFLDPSADRSSPWVYKLHGVLVHSGDLHGGHYFALIKPDSESRWLKFDDDRVTPVTDKEVLEENYGGEPLNGILPAYQRNQGRTIKRFTNAYMLVYIRESAVAEVLEPFSEEDTPAHLKRRLDEERVILEAKKREREEQHLFLTAKVITDDTFARHEGFDLASFDEKNWPPSELPTFRVLKQETYSVFKNRIARHFNLPENQIRLWVLVNRQNKTVRPDTHIPDSESTLTVEVIRNNMSARQTDLRLYLDLIPDPTKPDPPPQSIMVFIKHFDTTKQTLLGAGKVYVLRSNKVGDLVPIINERMRWTPGTPIKLFEEIKPGMIELMKPKLSFAQSEIQDGDIICFQVDLPEKEAHDLEMQGLYSNPVQFYDFLQNRVLIVFRPKHEEPNQEQPEFHLVLNKKQNYDQMANKAGEALQHDPIKLRFTTTHVNNGSPKSILKRSLNQSIAEIMAPSYVNPTTTVILYEKLDVSIVELETKRSLKVIWTGIHNKEEAAHSFLLPKTSMVHDLADHLAKQVTITTGGTGKIRIFEISKDGKMQKEFTGSEMIGNIPDPVELYAEEIPREELEADDSDKVIGVFHFSKELTRTHGVPFKFVVKRGEKFSDTKKRLQARIGVSDKEFAKYRFALIQVSTFKQPSYIEDDDTIYDHQFAPEDVLGLDHVDKSGRARAGAGERAIVIRG</sequence>
<organism evidence="11 12">
    <name type="scientific">Candolleomyces eurysporus</name>
    <dbReference type="NCBI Taxonomy" id="2828524"/>
    <lineage>
        <taxon>Eukaryota</taxon>
        <taxon>Fungi</taxon>
        <taxon>Dikarya</taxon>
        <taxon>Basidiomycota</taxon>
        <taxon>Agaricomycotina</taxon>
        <taxon>Agaricomycetes</taxon>
        <taxon>Agaricomycetidae</taxon>
        <taxon>Agaricales</taxon>
        <taxon>Agaricineae</taxon>
        <taxon>Psathyrellaceae</taxon>
        <taxon>Candolleomyces</taxon>
    </lineage>
</organism>
<evidence type="ECO:0000313" key="11">
    <source>
        <dbReference type="EMBL" id="KAJ2930817.1"/>
    </source>
</evidence>
<evidence type="ECO:0000256" key="9">
    <source>
        <dbReference type="ARBA" id="ARBA00023242"/>
    </source>
</evidence>
<evidence type="ECO:0000256" key="5">
    <source>
        <dbReference type="ARBA" id="ARBA00022670"/>
    </source>
</evidence>
<dbReference type="InterPro" id="IPR018200">
    <property type="entry name" value="USP_CS"/>
</dbReference>
<evidence type="ECO:0000256" key="6">
    <source>
        <dbReference type="ARBA" id="ARBA00022786"/>
    </source>
</evidence>
<keyword evidence="7" id="KW-0378">Hydrolase</keyword>
<dbReference type="PROSITE" id="PS00973">
    <property type="entry name" value="USP_2"/>
    <property type="match status" value="1"/>
</dbReference>
<reference evidence="11" key="1">
    <citation type="submission" date="2022-06" db="EMBL/GenBank/DDBJ databases">
        <title>Genome Sequence of Candolleomyces eurysporus.</title>
        <authorList>
            <person name="Buettner E."/>
        </authorList>
    </citation>
    <scope>NUCLEOTIDE SEQUENCE</scope>
    <source>
        <strain evidence="11">VTCC 930004</strain>
    </source>
</reference>
<feature type="domain" description="USP" evidence="10">
    <location>
        <begin position="171"/>
        <end position="510"/>
    </location>
</feature>